<organism evidence="2 3">
    <name type="scientific">Aspergillus heteromorphus CBS 117.55</name>
    <dbReference type="NCBI Taxonomy" id="1448321"/>
    <lineage>
        <taxon>Eukaryota</taxon>
        <taxon>Fungi</taxon>
        <taxon>Dikarya</taxon>
        <taxon>Ascomycota</taxon>
        <taxon>Pezizomycotina</taxon>
        <taxon>Eurotiomycetes</taxon>
        <taxon>Eurotiomycetidae</taxon>
        <taxon>Eurotiales</taxon>
        <taxon>Aspergillaceae</taxon>
        <taxon>Aspergillus</taxon>
        <taxon>Aspergillus subgen. Circumdati</taxon>
    </lineage>
</organism>
<proteinExistence type="predicted"/>
<dbReference type="Proteomes" id="UP000247233">
    <property type="component" value="Unassembled WGS sequence"/>
</dbReference>
<dbReference type="EMBL" id="MSFL01000023">
    <property type="protein sequence ID" value="PWY74333.1"/>
    <property type="molecule type" value="Genomic_DNA"/>
</dbReference>
<evidence type="ECO:0000313" key="3">
    <source>
        <dbReference type="Proteomes" id="UP000247233"/>
    </source>
</evidence>
<evidence type="ECO:0000256" key="1">
    <source>
        <dbReference type="SAM" id="MobiDB-lite"/>
    </source>
</evidence>
<comment type="caution">
    <text evidence="2">The sequence shown here is derived from an EMBL/GenBank/DDBJ whole genome shotgun (WGS) entry which is preliminary data.</text>
</comment>
<dbReference type="VEuPathDB" id="FungiDB:BO70DRAFT_104596"/>
<keyword evidence="3" id="KW-1185">Reference proteome</keyword>
<accession>A0A317VJ17</accession>
<feature type="compositionally biased region" description="Polar residues" evidence="1">
    <location>
        <begin position="114"/>
        <end position="130"/>
    </location>
</feature>
<name>A0A317VJ17_9EURO</name>
<protein>
    <submittedName>
        <fullName evidence="2">Uncharacterized protein</fullName>
    </submittedName>
</protein>
<dbReference type="AlphaFoldDB" id="A0A317VJ17"/>
<feature type="region of interest" description="Disordered" evidence="1">
    <location>
        <begin position="108"/>
        <end position="130"/>
    </location>
</feature>
<gene>
    <name evidence="2" type="ORF">BO70DRAFT_104596</name>
</gene>
<dbReference type="GeneID" id="37060057"/>
<reference evidence="2 3" key="1">
    <citation type="submission" date="2016-12" db="EMBL/GenBank/DDBJ databases">
        <title>The genomes of Aspergillus section Nigri reveals drivers in fungal speciation.</title>
        <authorList>
            <consortium name="DOE Joint Genome Institute"/>
            <person name="Vesth T.C."/>
            <person name="Nybo J."/>
            <person name="Theobald S."/>
            <person name="Brandl J."/>
            <person name="Frisvad J.C."/>
            <person name="Nielsen K.F."/>
            <person name="Lyhne E.K."/>
            <person name="Kogle M.E."/>
            <person name="Kuo A."/>
            <person name="Riley R."/>
            <person name="Clum A."/>
            <person name="Nolan M."/>
            <person name="Lipzen A."/>
            <person name="Salamov A."/>
            <person name="Henrissat B."/>
            <person name="Wiebenga A."/>
            <person name="De Vries R.P."/>
            <person name="Grigoriev I.V."/>
            <person name="Mortensen U.H."/>
            <person name="Andersen M.R."/>
            <person name="Baker S.E."/>
        </authorList>
    </citation>
    <scope>NUCLEOTIDE SEQUENCE [LARGE SCALE GENOMIC DNA]</scope>
    <source>
        <strain evidence="2 3">CBS 117.55</strain>
    </source>
</reference>
<dbReference type="RefSeq" id="XP_025396980.1">
    <property type="nucleotide sequence ID" value="XM_025537820.1"/>
</dbReference>
<sequence>MRPLLGPHHLDTCLSGGDAVRYAAFGQVFARDRLRIRHPSRQDWGGSYLAGRYGVERTNRLAPWETQSHLWAPHASPVSSYPAGLAARVSGPTTTLRFFVAAPLDMPGPRMKAPSTSTDSPGACSGQSAN</sequence>
<evidence type="ECO:0000313" key="2">
    <source>
        <dbReference type="EMBL" id="PWY74333.1"/>
    </source>
</evidence>